<dbReference type="HOGENOM" id="CLU_111362_3_0_7"/>
<comment type="similarity">
    <text evidence="1">Belongs to the archease family.</text>
</comment>
<evidence type="ECO:0000313" key="7">
    <source>
        <dbReference type="Proteomes" id="UP000006695"/>
    </source>
</evidence>
<accession>A5GA02</accession>
<dbReference type="Pfam" id="PF01951">
    <property type="entry name" value="Archease"/>
    <property type="match status" value="1"/>
</dbReference>
<keyword evidence="7" id="KW-1185">Reference proteome</keyword>
<evidence type="ECO:0000256" key="2">
    <source>
        <dbReference type="ARBA" id="ARBA00022694"/>
    </source>
</evidence>
<proteinExistence type="inferred from homology"/>
<evidence type="ECO:0000313" key="6">
    <source>
        <dbReference type="EMBL" id="ABQ25593.1"/>
    </source>
</evidence>
<dbReference type="AlphaFoldDB" id="A5GA02"/>
<evidence type="ECO:0000256" key="3">
    <source>
        <dbReference type="ARBA" id="ARBA00022723"/>
    </source>
</evidence>
<dbReference type="Proteomes" id="UP000006695">
    <property type="component" value="Chromosome"/>
</dbReference>
<dbReference type="EMBL" id="CP000698">
    <property type="protein sequence ID" value="ABQ25593.1"/>
    <property type="molecule type" value="Genomic_DNA"/>
</dbReference>
<evidence type="ECO:0000256" key="4">
    <source>
        <dbReference type="ARBA" id="ARBA00022837"/>
    </source>
</evidence>
<dbReference type="InterPro" id="IPR036820">
    <property type="entry name" value="Archease_dom_sf"/>
</dbReference>
<protein>
    <recommendedName>
        <fullName evidence="5">Archease domain-containing protein</fullName>
    </recommendedName>
</protein>
<dbReference type="SUPFAM" id="SSF69819">
    <property type="entry name" value="MTH1598-like"/>
    <property type="match status" value="1"/>
</dbReference>
<dbReference type="InterPro" id="IPR023572">
    <property type="entry name" value="Archease_dom"/>
</dbReference>
<dbReference type="KEGG" id="gur:Gura_1392"/>
<reference evidence="6 7" key="1">
    <citation type="submission" date="2007-05" db="EMBL/GenBank/DDBJ databases">
        <title>Complete sequence of Geobacter uraniireducens Rf4.</title>
        <authorList>
            <consortium name="US DOE Joint Genome Institute"/>
            <person name="Copeland A."/>
            <person name="Lucas S."/>
            <person name="Lapidus A."/>
            <person name="Barry K."/>
            <person name="Detter J.C."/>
            <person name="Glavina del Rio T."/>
            <person name="Hammon N."/>
            <person name="Israni S."/>
            <person name="Dalin E."/>
            <person name="Tice H."/>
            <person name="Pitluck S."/>
            <person name="Chertkov O."/>
            <person name="Brettin T."/>
            <person name="Bruce D."/>
            <person name="Han C."/>
            <person name="Schmutz J."/>
            <person name="Larimer F."/>
            <person name="Land M."/>
            <person name="Hauser L."/>
            <person name="Kyrpides N."/>
            <person name="Mikhailova N."/>
            <person name="Shelobolina E."/>
            <person name="Aklujkar M."/>
            <person name="Lovley D."/>
            <person name="Richardson P."/>
        </authorList>
    </citation>
    <scope>NUCLEOTIDE SEQUENCE [LARGE SCALE GENOMIC DNA]</scope>
    <source>
        <strain evidence="6 7">Rf4</strain>
    </source>
</reference>
<dbReference type="Gene3D" id="3.55.10.10">
    <property type="entry name" value="Archease domain"/>
    <property type="match status" value="1"/>
</dbReference>
<evidence type="ECO:0000256" key="1">
    <source>
        <dbReference type="ARBA" id="ARBA00007963"/>
    </source>
</evidence>
<sequence>MPYRYLEHIAVADVAFEAFGDTIEELFVAAGDAVMNTMVEELASIGSEETVAFETEHTDLDLLLYNFLSELVFLKDARCLLLRVKSVSITEDGGKFNAKAIAYGEKINPKKHPLLVDVKAVTLHRFTLEKTDSGWHAVVILDI</sequence>
<organism evidence="6 7">
    <name type="scientific">Geotalea uraniireducens (strain Rf4)</name>
    <name type="common">Geobacter uraniireducens</name>
    <dbReference type="NCBI Taxonomy" id="351605"/>
    <lineage>
        <taxon>Bacteria</taxon>
        <taxon>Pseudomonadati</taxon>
        <taxon>Thermodesulfobacteriota</taxon>
        <taxon>Desulfuromonadia</taxon>
        <taxon>Geobacterales</taxon>
        <taxon>Geobacteraceae</taxon>
        <taxon>Geotalea</taxon>
    </lineage>
</organism>
<evidence type="ECO:0000259" key="5">
    <source>
        <dbReference type="Pfam" id="PF01951"/>
    </source>
</evidence>
<dbReference type="GO" id="GO:0008033">
    <property type="term" value="P:tRNA processing"/>
    <property type="evidence" value="ECO:0007669"/>
    <property type="project" value="UniProtKB-KW"/>
</dbReference>
<dbReference type="PANTHER" id="PTHR12682:SF11">
    <property type="entry name" value="PROTEIN ARCHEASE"/>
    <property type="match status" value="1"/>
</dbReference>
<dbReference type="RefSeq" id="WP_011938309.1">
    <property type="nucleotide sequence ID" value="NC_009483.1"/>
</dbReference>
<dbReference type="OrthoDB" id="513063at2"/>
<dbReference type="STRING" id="351605.Gura_1392"/>
<gene>
    <name evidence="6" type="ordered locus">Gura_1392</name>
</gene>
<dbReference type="GO" id="GO:0046872">
    <property type="term" value="F:metal ion binding"/>
    <property type="evidence" value="ECO:0007669"/>
    <property type="project" value="UniProtKB-KW"/>
</dbReference>
<keyword evidence="4" id="KW-0106">Calcium</keyword>
<name>A5GA02_GEOUR</name>
<keyword evidence="2" id="KW-0819">tRNA processing</keyword>
<dbReference type="PANTHER" id="PTHR12682">
    <property type="entry name" value="ARCHEASE"/>
    <property type="match status" value="1"/>
</dbReference>
<dbReference type="InterPro" id="IPR002804">
    <property type="entry name" value="Archease"/>
</dbReference>
<feature type="domain" description="Archease" evidence="5">
    <location>
        <begin position="3"/>
        <end position="143"/>
    </location>
</feature>
<keyword evidence="3" id="KW-0479">Metal-binding</keyword>